<evidence type="ECO:0000313" key="4">
    <source>
        <dbReference type="Proteomes" id="UP000563094"/>
    </source>
</evidence>
<dbReference type="InterPro" id="IPR029010">
    <property type="entry name" value="ThuA-like"/>
</dbReference>
<dbReference type="Gene3D" id="3.40.50.880">
    <property type="match status" value="1"/>
</dbReference>
<keyword evidence="3" id="KW-0808">Transferase</keyword>
<dbReference type="InterPro" id="IPR029062">
    <property type="entry name" value="Class_I_gatase-like"/>
</dbReference>
<comment type="caution">
    <text evidence="3">The sequence shown here is derived from an EMBL/GenBank/DDBJ whole genome shotgun (WGS) entry which is preliminary data.</text>
</comment>
<evidence type="ECO:0000259" key="2">
    <source>
        <dbReference type="Pfam" id="PF06283"/>
    </source>
</evidence>
<reference evidence="3 4" key="1">
    <citation type="submission" date="2020-08" db="EMBL/GenBank/DDBJ databases">
        <title>Genomic Encyclopedia of Type Strains, Phase IV (KMG-IV): sequencing the most valuable type-strain genomes for metagenomic binning, comparative biology and taxonomic classification.</title>
        <authorList>
            <person name="Goeker M."/>
        </authorList>
    </citation>
    <scope>NUCLEOTIDE SEQUENCE [LARGE SCALE GENOMIC DNA]</scope>
    <source>
        <strain evidence="3 4">DSM 29854</strain>
    </source>
</reference>
<evidence type="ECO:0000256" key="1">
    <source>
        <dbReference type="SAM" id="SignalP"/>
    </source>
</evidence>
<keyword evidence="3" id="KW-0315">Glutamine amidotransferase</keyword>
<keyword evidence="1" id="KW-0732">Signal</keyword>
<name>A0A839GQL4_9BACT</name>
<dbReference type="PANTHER" id="PTHR40469:SF2">
    <property type="entry name" value="GALACTOSE-BINDING DOMAIN-LIKE SUPERFAMILY PROTEIN"/>
    <property type="match status" value="1"/>
</dbReference>
<evidence type="ECO:0000313" key="3">
    <source>
        <dbReference type="EMBL" id="MBA9077795.1"/>
    </source>
</evidence>
<organism evidence="3 4">
    <name type="scientific">Rufibacter quisquiliarum</name>
    <dbReference type="NCBI Taxonomy" id="1549639"/>
    <lineage>
        <taxon>Bacteria</taxon>
        <taxon>Pseudomonadati</taxon>
        <taxon>Bacteroidota</taxon>
        <taxon>Cytophagia</taxon>
        <taxon>Cytophagales</taxon>
        <taxon>Hymenobacteraceae</taxon>
        <taxon>Rufibacter</taxon>
    </lineage>
</organism>
<dbReference type="SUPFAM" id="SSF52317">
    <property type="entry name" value="Class I glutamine amidotransferase-like"/>
    <property type="match status" value="1"/>
</dbReference>
<feature type="signal peptide" evidence="1">
    <location>
        <begin position="1"/>
        <end position="26"/>
    </location>
</feature>
<dbReference type="PANTHER" id="PTHR40469">
    <property type="entry name" value="SECRETED GLYCOSYL HYDROLASE"/>
    <property type="match status" value="1"/>
</dbReference>
<feature type="domain" description="ThuA-like" evidence="2">
    <location>
        <begin position="37"/>
        <end position="245"/>
    </location>
</feature>
<protein>
    <submittedName>
        <fullName evidence="3">Type 1 glutamine amidotransferase</fullName>
    </submittedName>
</protein>
<dbReference type="EMBL" id="JACJIQ010000009">
    <property type="protein sequence ID" value="MBA9077795.1"/>
    <property type="molecule type" value="Genomic_DNA"/>
</dbReference>
<keyword evidence="4" id="KW-1185">Reference proteome</keyword>
<sequence>MFKNFTAVWGLIFICGIVFQCSPSHSAAPFATRKAHLLVFYKTAGFYHKSIPAGLAALQKLGQENGFSVDTTNNAALFTQKNLKKYQAVVFLSTTQDVLNPAQQTAFEQYIKAGNGFVGIHAATDTEYQWPWYNQLVGAYFESHPAVQTAIIDVVDKNHPATHFLPDRWQRRDEWYNFKNLQPGLQILATLDEKSYKGGTNGYHPVAWCHAFDGGRAFYTAGGHTNESFQDPLFLRHLLGGIQYVLQK</sequence>
<proteinExistence type="predicted"/>
<gene>
    <name evidence="3" type="ORF">FHS90_002514</name>
</gene>
<dbReference type="GO" id="GO:0016740">
    <property type="term" value="F:transferase activity"/>
    <property type="evidence" value="ECO:0007669"/>
    <property type="project" value="UniProtKB-KW"/>
</dbReference>
<dbReference type="RefSeq" id="WP_182513225.1">
    <property type="nucleotide sequence ID" value="NZ_JACJIQ010000009.1"/>
</dbReference>
<feature type="chain" id="PRO_5032708582" evidence="1">
    <location>
        <begin position="27"/>
        <end position="248"/>
    </location>
</feature>
<accession>A0A839GQL4</accession>
<dbReference type="Pfam" id="PF06283">
    <property type="entry name" value="ThuA"/>
    <property type="match status" value="1"/>
</dbReference>
<dbReference type="AlphaFoldDB" id="A0A839GQL4"/>
<dbReference type="Proteomes" id="UP000563094">
    <property type="component" value="Unassembled WGS sequence"/>
</dbReference>